<keyword evidence="3" id="KW-1185">Reference proteome</keyword>
<reference evidence="2 3" key="1">
    <citation type="submission" date="2023-12" db="EMBL/GenBank/DDBJ databases">
        <title>Genome sequencing and assembly of bacterial species from a model synthetic community.</title>
        <authorList>
            <person name="Hogle S.L."/>
        </authorList>
    </citation>
    <scope>NUCLEOTIDE SEQUENCE [LARGE SCALE GENOMIC DNA]</scope>
    <source>
        <strain evidence="2 3">HAMBI_3031</strain>
    </source>
</reference>
<dbReference type="RefSeq" id="WP_114793242.1">
    <property type="nucleotide sequence ID" value="NZ_CP139960.1"/>
</dbReference>
<keyword evidence="1" id="KW-0732">Signal</keyword>
<evidence type="ECO:0000313" key="3">
    <source>
        <dbReference type="Proteomes" id="UP001325680"/>
    </source>
</evidence>
<gene>
    <name evidence="2" type="ORF">U0035_01830</name>
</gene>
<feature type="chain" id="PRO_5046999494" evidence="1">
    <location>
        <begin position="24"/>
        <end position="288"/>
    </location>
</feature>
<dbReference type="EMBL" id="CP139960">
    <property type="protein sequence ID" value="WQD38883.1"/>
    <property type="molecule type" value="Genomic_DNA"/>
</dbReference>
<accession>A0ABZ0W6F9</accession>
<feature type="signal peptide" evidence="1">
    <location>
        <begin position="1"/>
        <end position="23"/>
    </location>
</feature>
<dbReference type="Proteomes" id="UP001325680">
    <property type="component" value="Chromosome"/>
</dbReference>
<sequence length="288" mass="33760">MKKIFVPTLMLGLFILLSLFCNAQKTEIPKLPEWISSQYVTEHYNGYTLKYFPKKLVEFLHKKRPIIQNNIISFGRVIGIKDITQYNGNIQEGVKIAYEGGIPKMLFLLRDNDVIMYCMEIAPGTKSPNWIKNGYFGDNGLTWWSNGQMKYYKDNQLVWDNKPKALASQDLFNSNGVFKDYDGIINSENGFCKYDMKTKNGKLIYLKRDCLENNDSYREFIIEDDYFKGKNPKTDKFDALFPVEGFNYTIINRKPTKYTEEFQLKYEADILEFIKMFFMLVESAAEKQ</sequence>
<name>A0ABZ0W6F9_9BACT</name>
<organism evidence="2 3">
    <name type="scientific">Niabella yanshanensis</name>
    <dbReference type="NCBI Taxonomy" id="577386"/>
    <lineage>
        <taxon>Bacteria</taxon>
        <taxon>Pseudomonadati</taxon>
        <taxon>Bacteroidota</taxon>
        <taxon>Chitinophagia</taxon>
        <taxon>Chitinophagales</taxon>
        <taxon>Chitinophagaceae</taxon>
        <taxon>Niabella</taxon>
    </lineage>
</organism>
<proteinExistence type="predicted"/>
<evidence type="ECO:0000313" key="2">
    <source>
        <dbReference type="EMBL" id="WQD38883.1"/>
    </source>
</evidence>
<protein>
    <submittedName>
        <fullName evidence="2">Uncharacterized protein</fullName>
    </submittedName>
</protein>
<evidence type="ECO:0000256" key="1">
    <source>
        <dbReference type="SAM" id="SignalP"/>
    </source>
</evidence>